<evidence type="ECO:0000259" key="5">
    <source>
        <dbReference type="Pfam" id="PF00441"/>
    </source>
</evidence>
<dbReference type="PANTHER" id="PTHR43884:SF12">
    <property type="entry name" value="ISOVALERYL-COA DEHYDROGENASE, MITOCHONDRIAL-RELATED"/>
    <property type="match status" value="1"/>
</dbReference>
<organism evidence="6 7">
    <name type="scientific">Sphingomonas colocasiae</name>
    <dbReference type="NCBI Taxonomy" id="1848973"/>
    <lineage>
        <taxon>Bacteria</taxon>
        <taxon>Pseudomonadati</taxon>
        <taxon>Pseudomonadota</taxon>
        <taxon>Alphaproteobacteria</taxon>
        <taxon>Sphingomonadales</taxon>
        <taxon>Sphingomonadaceae</taxon>
        <taxon>Sphingomonas</taxon>
    </lineage>
</organism>
<accession>A0ABS7PKB7</accession>
<feature type="domain" description="Acyl-CoA dehydrogenase/oxidase C-terminal" evidence="5">
    <location>
        <begin position="177"/>
        <end position="298"/>
    </location>
</feature>
<gene>
    <name evidence="6" type="ORF">K7G82_05515</name>
</gene>
<evidence type="ECO:0000256" key="4">
    <source>
        <dbReference type="ARBA" id="ARBA00022827"/>
    </source>
</evidence>
<dbReference type="InterPro" id="IPR037069">
    <property type="entry name" value="AcylCoA_DH/ox_N_sf"/>
</dbReference>
<reference evidence="6 7" key="1">
    <citation type="submission" date="2021-08" db="EMBL/GenBank/DDBJ databases">
        <authorList>
            <person name="Tuo L."/>
        </authorList>
    </citation>
    <scope>NUCLEOTIDE SEQUENCE [LARGE SCALE GENOMIC DNA]</scope>
    <source>
        <strain evidence="6 7">JCM 31229</strain>
    </source>
</reference>
<comment type="caution">
    <text evidence="6">The sequence shown here is derived from an EMBL/GenBank/DDBJ whole genome shotgun (WGS) entry which is preliminary data.</text>
</comment>
<evidence type="ECO:0000256" key="3">
    <source>
        <dbReference type="ARBA" id="ARBA00022630"/>
    </source>
</evidence>
<comment type="similarity">
    <text evidence="2">Belongs to the acyl-CoA dehydrogenase family.</text>
</comment>
<dbReference type="EMBL" id="JAINVV010000003">
    <property type="protein sequence ID" value="MBY8821739.1"/>
    <property type="molecule type" value="Genomic_DNA"/>
</dbReference>
<sequence length="332" mass="34271">MGMNEFIEPFERMIETIATPALVRAVEHGMDAASLWDVVAASGFLDALVPEDRGGAGLSPAQVHPLWLALGRHAVPLPIGETMIARYLLAMAGADLPDGPIFLAEARTGAECVISGGLLARHALVEADGALHLVETASMAPAPTGVNGSLAARVSWSGPTRAAIGAAPAGGLRSLGAILNAARIAGAAARLTGMATAYANERIQFGKPIGRQQALQQTLAVMAEDMVAARIASQLGCAGGLPPSPAAAATAKSVASAAAARITATAHAVFGAIGISEEHDLQLFTRRLHEWRLADGAETFWNRRLGALRLAVEMGSVDFVRAWQDAGQDSSL</sequence>
<dbReference type="SUPFAM" id="SSF56645">
    <property type="entry name" value="Acyl-CoA dehydrogenase NM domain-like"/>
    <property type="match status" value="1"/>
</dbReference>
<proteinExistence type="inferred from homology"/>
<protein>
    <submittedName>
        <fullName evidence="6">Acyl-CoA dehydrogenase</fullName>
    </submittedName>
</protein>
<dbReference type="InterPro" id="IPR009100">
    <property type="entry name" value="AcylCoA_DH/oxidase_NM_dom_sf"/>
</dbReference>
<dbReference type="Gene3D" id="1.20.140.10">
    <property type="entry name" value="Butyryl-CoA Dehydrogenase, subunit A, domain 3"/>
    <property type="match status" value="1"/>
</dbReference>
<evidence type="ECO:0000313" key="7">
    <source>
        <dbReference type="Proteomes" id="UP000706039"/>
    </source>
</evidence>
<evidence type="ECO:0000256" key="2">
    <source>
        <dbReference type="ARBA" id="ARBA00009347"/>
    </source>
</evidence>
<name>A0ABS7PKB7_9SPHN</name>
<keyword evidence="3" id="KW-0285">Flavoprotein</keyword>
<evidence type="ECO:0000313" key="6">
    <source>
        <dbReference type="EMBL" id="MBY8821739.1"/>
    </source>
</evidence>
<keyword evidence="7" id="KW-1185">Reference proteome</keyword>
<comment type="cofactor">
    <cofactor evidence="1">
        <name>FAD</name>
        <dbReference type="ChEBI" id="CHEBI:57692"/>
    </cofactor>
</comment>
<dbReference type="SUPFAM" id="SSF47203">
    <property type="entry name" value="Acyl-CoA dehydrogenase C-terminal domain-like"/>
    <property type="match status" value="1"/>
</dbReference>
<evidence type="ECO:0000256" key="1">
    <source>
        <dbReference type="ARBA" id="ARBA00001974"/>
    </source>
</evidence>
<dbReference type="InterPro" id="IPR036250">
    <property type="entry name" value="AcylCo_DH-like_C"/>
</dbReference>
<dbReference type="InterPro" id="IPR009075">
    <property type="entry name" value="AcylCo_DH/oxidase_C"/>
</dbReference>
<dbReference type="PANTHER" id="PTHR43884">
    <property type="entry name" value="ACYL-COA DEHYDROGENASE"/>
    <property type="match status" value="1"/>
</dbReference>
<dbReference type="Gene3D" id="1.10.540.10">
    <property type="entry name" value="Acyl-CoA dehydrogenase/oxidase, N-terminal domain"/>
    <property type="match status" value="1"/>
</dbReference>
<keyword evidence="4" id="KW-0274">FAD</keyword>
<dbReference type="Pfam" id="PF00441">
    <property type="entry name" value="Acyl-CoA_dh_1"/>
    <property type="match status" value="1"/>
</dbReference>
<dbReference type="Proteomes" id="UP000706039">
    <property type="component" value="Unassembled WGS sequence"/>
</dbReference>